<dbReference type="GO" id="GO:0006355">
    <property type="term" value="P:regulation of DNA-templated transcription"/>
    <property type="evidence" value="ECO:0007669"/>
    <property type="project" value="TreeGrafter"/>
</dbReference>
<sequence>LTVVMLSLFDETEIGKATSALEAVVKNRVRKVVDGNPVEVEVRGLEYMNDDPTRVRVLYAKAYSEKLQEVADIIADGIGDAGLAPRRSDRVKIHCTLMNTRYAIEKGKENVIMDVEKLMQKYSEFYFGHITVSEVHLSSRVDPKDENGYYSCVASFKLY</sequence>
<dbReference type="PIRSF" id="PIRSF027019">
    <property type="entry name" value="Euk_LigT"/>
    <property type="match status" value="1"/>
</dbReference>
<protein>
    <submittedName>
        <fullName evidence="3">AKAP7_NLS domain-containing protein</fullName>
    </submittedName>
</protein>
<dbReference type="Proteomes" id="UP000050794">
    <property type="component" value="Unassembled WGS sequence"/>
</dbReference>
<name>A0A183VDZ0_TOXCA</name>
<reference evidence="3" key="1">
    <citation type="submission" date="2016-06" db="UniProtKB">
        <authorList>
            <consortium name="WormBaseParasite"/>
        </authorList>
    </citation>
    <scope>IDENTIFICATION</scope>
</reference>
<proteinExistence type="predicted"/>
<dbReference type="GO" id="GO:0006307">
    <property type="term" value="P:DNA alkylation repair"/>
    <property type="evidence" value="ECO:0007669"/>
    <property type="project" value="InterPro"/>
</dbReference>
<dbReference type="AlphaFoldDB" id="A0A183VDZ0"/>
<dbReference type="PANTHER" id="PTHR13360:SF1">
    <property type="entry name" value="ACTIVATING SIGNAL COINTEGRATOR 1 COMPLEX SUBUNIT 1"/>
    <property type="match status" value="1"/>
</dbReference>
<dbReference type="PANTHER" id="PTHR13360">
    <property type="entry name" value="ACTIVATING SIGNAL COINTEGRATOR 1 COMPLEX SUBUNIT 1"/>
    <property type="match status" value="1"/>
</dbReference>
<dbReference type="InterPro" id="IPR019510">
    <property type="entry name" value="AKAP7-like_phosphoesterase"/>
</dbReference>
<dbReference type="InterPro" id="IPR009097">
    <property type="entry name" value="Cyclic_Pdiesterase"/>
</dbReference>
<organism evidence="2 3">
    <name type="scientific">Toxocara canis</name>
    <name type="common">Canine roundworm</name>
    <dbReference type="NCBI Taxonomy" id="6265"/>
    <lineage>
        <taxon>Eukaryota</taxon>
        <taxon>Metazoa</taxon>
        <taxon>Ecdysozoa</taxon>
        <taxon>Nematoda</taxon>
        <taxon>Chromadorea</taxon>
        <taxon>Rhabditida</taxon>
        <taxon>Spirurina</taxon>
        <taxon>Ascaridomorpha</taxon>
        <taxon>Ascaridoidea</taxon>
        <taxon>Toxocaridae</taxon>
        <taxon>Toxocara</taxon>
    </lineage>
</organism>
<evidence type="ECO:0000259" key="1">
    <source>
        <dbReference type="Pfam" id="PF10469"/>
    </source>
</evidence>
<dbReference type="Gene3D" id="3.90.1140.10">
    <property type="entry name" value="Cyclic phosphodiesterase"/>
    <property type="match status" value="1"/>
</dbReference>
<dbReference type="InterPro" id="IPR009210">
    <property type="entry name" value="ASCC1"/>
</dbReference>
<dbReference type="WBParaSite" id="TCNE_0001896401-mRNA-1">
    <property type="protein sequence ID" value="TCNE_0001896401-mRNA-1"/>
    <property type="gene ID" value="TCNE_0001896401"/>
</dbReference>
<dbReference type="SUPFAM" id="SSF55144">
    <property type="entry name" value="LigT-like"/>
    <property type="match status" value="1"/>
</dbReference>
<evidence type="ECO:0000313" key="2">
    <source>
        <dbReference type="Proteomes" id="UP000050794"/>
    </source>
</evidence>
<accession>A0A183VDZ0</accession>
<dbReference type="GO" id="GO:0005634">
    <property type="term" value="C:nucleus"/>
    <property type="evidence" value="ECO:0007669"/>
    <property type="project" value="TreeGrafter"/>
</dbReference>
<dbReference type="Pfam" id="PF10469">
    <property type="entry name" value="AKAP7_NLS"/>
    <property type="match status" value="1"/>
</dbReference>
<keyword evidence="2" id="KW-1185">Reference proteome</keyword>
<feature type="domain" description="A-kinase anchor protein 7-like phosphoesterase" evidence="1">
    <location>
        <begin position="1"/>
        <end position="158"/>
    </location>
</feature>
<evidence type="ECO:0000313" key="3">
    <source>
        <dbReference type="WBParaSite" id="TCNE_0001896401-mRNA-1"/>
    </source>
</evidence>